<dbReference type="GeneID" id="63186478"/>
<feature type="domain" description="Leucine-binding protein" evidence="3">
    <location>
        <begin position="58"/>
        <end position="397"/>
    </location>
</feature>
<dbReference type="Gene3D" id="3.40.50.2300">
    <property type="match status" value="2"/>
</dbReference>
<dbReference type="Pfam" id="PF13458">
    <property type="entry name" value="Peripla_BP_6"/>
    <property type="match status" value="1"/>
</dbReference>
<dbReference type="InterPro" id="IPR006311">
    <property type="entry name" value="TAT_signal"/>
</dbReference>
<dbReference type="EMBL" id="CP071462">
    <property type="protein sequence ID" value="QSX00174.1"/>
    <property type="molecule type" value="Genomic_DNA"/>
</dbReference>
<dbReference type="CDD" id="cd06345">
    <property type="entry name" value="PBP1_ABC_ligand_binding-like"/>
    <property type="match status" value="1"/>
</dbReference>
<dbReference type="SUPFAM" id="SSF53822">
    <property type="entry name" value="Periplasmic binding protein-like I"/>
    <property type="match status" value="1"/>
</dbReference>
<keyword evidence="1" id="KW-0732">Signal</keyword>
<dbReference type="InterPro" id="IPR051010">
    <property type="entry name" value="BCAA_transport"/>
</dbReference>
<dbReference type="Proteomes" id="UP000663203">
    <property type="component" value="Chromosome"/>
</dbReference>
<organism evidence="4 5">
    <name type="scientific">Haloterrigena alkaliphila</name>
    <dbReference type="NCBI Taxonomy" id="2816475"/>
    <lineage>
        <taxon>Archaea</taxon>
        <taxon>Methanobacteriati</taxon>
        <taxon>Methanobacteriota</taxon>
        <taxon>Stenosarchaea group</taxon>
        <taxon>Halobacteria</taxon>
        <taxon>Halobacteriales</taxon>
        <taxon>Natrialbaceae</taxon>
        <taxon>Haloterrigena</taxon>
    </lineage>
</organism>
<name>A0A8A2VDM4_9EURY</name>
<proteinExistence type="predicted"/>
<dbReference type="RefSeq" id="WP_207289894.1">
    <property type="nucleotide sequence ID" value="NZ_CP071462.1"/>
</dbReference>
<evidence type="ECO:0000256" key="1">
    <source>
        <dbReference type="ARBA" id="ARBA00022729"/>
    </source>
</evidence>
<gene>
    <name evidence="4" type="ORF">J0X25_04195</name>
</gene>
<dbReference type="AlphaFoldDB" id="A0A8A2VDM4"/>
<evidence type="ECO:0000313" key="4">
    <source>
        <dbReference type="EMBL" id="QSX00174.1"/>
    </source>
</evidence>
<evidence type="ECO:0000259" key="3">
    <source>
        <dbReference type="Pfam" id="PF13458"/>
    </source>
</evidence>
<dbReference type="PANTHER" id="PTHR30483">
    <property type="entry name" value="LEUCINE-SPECIFIC-BINDING PROTEIN"/>
    <property type="match status" value="1"/>
</dbReference>
<evidence type="ECO:0000313" key="5">
    <source>
        <dbReference type="Proteomes" id="UP000663203"/>
    </source>
</evidence>
<accession>A0A8A2VDM4</accession>
<dbReference type="KEGG" id="hakz:J0X25_04195"/>
<dbReference type="InterPro" id="IPR028081">
    <property type="entry name" value="Leu-bd"/>
</dbReference>
<dbReference type="PROSITE" id="PS51318">
    <property type="entry name" value="TAT"/>
    <property type="match status" value="1"/>
</dbReference>
<feature type="region of interest" description="Disordered" evidence="2">
    <location>
        <begin position="1"/>
        <end position="21"/>
    </location>
</feature>
<sequence>MTNTPSSLDDSVSSGSSHRGLNRRRLLGSTASGIAGVSLAGCLGTFDSIGGTSAAQETITIGLLAPKPKSNYIGRSMQRSAELAVEKLNDDGGIDGTTVELVTGDTHESPLEARREYQRLILEEGADVTVGVFNSSALENIMEEMAEQQTVHITTGAATTAASEAVRDDYERYKYHFRAGPTNNHHLGLAQIDFLGDVGSQIGWESVAVLVEDYPWADQPWKVYQDRLDETGLDIVMDERYAPSTNDFSDLYGEIAREGADAAIFGTAHTGTTPMFQWAKGQLPFAFGGIHLPMQLPSYFRQTGGACQYGFGLTSATAQSEFDGTGAFVEDYQRTYDSRPVYTGYHTYDAVHAFARAVEDAGTTDSEELVPVLEGISHPGTSGTIEFYGADADYPHDLKYVEDETLCFQWHGGNDGNGTQEIIWPEKHKTADYEPPSWL</sequence>
<dbReference type="InterPro" id="IPR028082">
    <property type="entry name" value="Peripla_BP_I"/>
</dbReference>
<keyword evidence="5" id="KW-1185">Reference proteome</keyword>
<dbReference type="PANTHER" id="PTHR30483:SF6">
    <property type="entry name" value="PERIPLASMIC BINDING PROTEIN OF ABC TRANSPORTER FOR NATURAL AMINO ACIDS"/>
    <property type="match status" value="1"/>
</dbReference>
<protein>
    <submittedName>
        <fullName evidence="4">ABC transporter substrate-binding protein</fullName>
    </submittedName>
</protein>
<feature type="compositionally biased region" description="Low complexity" evidence="2">
    <location>
        <begin position="1"/>
        <end position="17"/>
    </location>
</feature>
<reference evidence="4 5" key="1">
    <citation type="submission" date="2021-03" db="EMBL/GenBank/DDBJ databases">
        <title>Haloterrigena longa sp. nov. and Haloterrigena limicola sp. nov., extremely halophilic archaea isolated from a salt lake.</title>
        <authorList>
            <person name="Henglin C."/>
        </authorList>
    </citation>
    <scope>NUCLEOTIDE SEQUENCE [LARGE SCALE GENOMIC DNA]</scope>
    <source>
        <strain evidence="4 5">KZCA68</strain>
    </source>
</reference>
<evidence type="ECO:0000256" key="2">
    <source>
        <dbReference type="SAM" id="MobiDB-lite"/>
    </source>
</evidence>